<dbReference type="RefSeq" id="XP_062644174.1">
    <property type="nucleotide sequence ID" value="XM_062793672.1"/>
</dbReference>
<dbReference type="GeneID" id="87830441"/>
<evidence type="ECO:0000313" key="3">
    <source>
        <dbReference type="Proteomes" id="UP001302602"/>
    </source>
</evidence>
<keyword evidence="3" id="KW-1185">Reference proteome</keyword>
<accession>A0AAN6TTE9</accession>
<dbReference type="EMBL" id="MU853239">
    <property type="protein sequence ID" value="KAK4120403.1"/>
    <property type="molecule type" value="Genomic_DNA"/>
</dbReference>
<dbReference type="Proteomes" id="UP001302602">
    <property type="component" value="Unassembled WGS sequence"/>
</dbReference>
<dbReference type="AlphaFoldDB" id="A0AAN6TTE9"/>
<reference evidence="2" key="1">
    <citation type="journal article" date="2023" name="Mol. Phylogenet. Evol.">
        <title>Genome-scale phylogeny and comparative genomics of the fungal order Sordariales.</title>
        <authorList>
            <person name="Hensen N."/>
            <person name="Bonometti L."/>
            <person name="Westerberg I."/>
            <person name="Brannstrom I.O."/>
            <person name="Guillou S."/>
            <person name="Cros-Aarteil S."/>
            <person name="Calhoun S."/>
            <person name="Haridas S."/>
            <person name="Kuo A."/>
            <person name="Mondo S."/>
            <person name="Pangilinan J."/>
            <person name="Riley R."/>
            <person name="LaButti K."/>
            <person name="Andreopoulos B."/>
            <person name="Lipzen A."/>
            <person name="Chen C."/>
            <person name="Yan M."/>
            <person name="Daum C."/>
            <person name="Ng V."/>
            <person name="Clum A."/>
            <person name="Steindorff A."/>
            <person name="Ohm R.A."/>
            <person name="Martin F."/>
            <person name="Silar P."/>
            <person name="Natvig D.O."/>
            <person name="Lalanne C."/>
            <person name="Gautier V."/>
            <person name="Ament-Velasquez S.L."/>
            <person name="Kruys A."/>
            <person name="Hutchinson M.I."/>
            <person name="Powell A.J."/>
            <person name="Barry K."/>
            <person name="Miller A.N."/>
            <person name="Grigoriev I.V."/>
            <person name="Debuchy R."/>
            <person name="Gladieux P."/>
            <person name="Hiltunen Thoren M."/>
            <person name="Johannesson H."/>
        </authorList>
    </citation>
    <scope>NUCLEOTIDE SEQUENCE</scope>
    <source>
        <strain evidence="2">CBS 731.68</strain>
    </source>
</reference>
<evidence type="ECO:0000313" key="2">
    <source>
        <dbReference type="EMBL" id="KAK4120403.1"/>
    </source>
</evidence>
<gene>
    <name evidence="2" type="ORF">N657DRAFT_649203</name>
    <name evidence="1" type="ORF">N657DRAFT_650090</name>
</gene>
<name>A0AAN6TTE9_9PEZI</name>
<evidence type="ECO:0000313" key="1">
    <source>
        <dbReference type="EMBL" id="KAK4119438.1"/>
    </source>
</evidence>
<organism evidence="2 3">
    <name type="scientific">Parathielavia appendiculata</name>
    <dbReference type="NCBI Taxonomy" id="2587402"/>
    <lineage>
        <taxon>Eukaryota</taxon>
        <taxon>Fungi</taxon>
        <taxon>Dikarya</taxon>
        <taxon>Ascomycota</taxon>
        <taxon>Pezizomycotina</taxon>
        <taxon>Sordariomycetes</taxon>
        <taxon>Sordariomycetidae</taxon>
        <taxon>Sordariales</taxon>
        <taxon>Chaetomiaceae</taxon>
        <taxon>Parathielavia</taxon>
    </lineage>
</organism>
<reference evidence="2" key="2">
    <citation type="submission" date="2023-05" db="EMBL/GenBank/DDBJ databases">
        <authorList>
            <consortium name="Lawrence Berkeley National Laboratory"/>
            <person name="Steindorff A."/>
            <person name="Hensen N."/>
            <person name="Bonometti L."/>
            <person name="Westerberg I."/>
            <person name="Brannstrom I.O."/>
            <person name="Guillou S."/>
            <person name="Cros-Aarteil S."/>
            <person name="Calhoun S."/>
            <person name="Haridas S."/>
            <person name="Kuo A."/>
            <person name="Mondo S."/>
            <person name="Pangilinan J."/>
            <person name="Riley R."/>
            <person name="Labutti K."/>
            <person name="Andreopoulos B."/>
            <person name="Lipzen A."/>
            <person name="Chen C."/>
            <person name="Yanf M."/>
            <person name="Daum C."/>
            <person name="Ng V."/>
            <person name="Clum A."/>
            <person name="Ohm R."/>
            <person name="Martin F."/>
            <person name="Silar P."/>
            <person name="Natvig D."/>
            <person name="Lalanne C."/>
            <person name="Gautier V."/>
            <person name="Ament-Velasquez S.L."/>
            <person name="Kruys A."/>
            <person name="Hutchinson M.I."/>
            <person name="Powell A.J."/>
            <person name="Barry K."/>
            <person name="Miller A.N."/>
            <person name="Grigoriev I.V."/>
            <person name="Debuchy R."/>
            <person name="Gladieux P."/>
            <person name="Thoren M.H."/>
            <person name="Johannesson H."/>
        </authorList>
    </citation>
    <scope>NUCLEOTIDE SEQUENCE</scope>
    <source>
        <strain evidence="2">CBS 731.68</strain>
    </source>
</reference>
<proteinExistence type="predicted"/>
<protein>
    <submittedName>
        <fullName evidence="2">Uncharacterized protein</fullName>
    </submittedName>
</protein>
<sequence length="52" mass="6125">MAATAIEDARIREAMEYYLLNLEGTVPQNTVKTYKPKQQEWKVSWSPSWYDS</sequence>
<comment type="caution">
    <text evidence="2">The sequence shown here is derived from an EMBL/GenBank/DDBJ whole genome shotgun (WGS) entry which is preliminary data.</text>
</comment>
<dbReference type="EMBL" id="MU853248">
    <property type="protein sequence ID" value="KAK4119438.1"/>
    <property type="molecule type" value="Genomic_DNA"/>
</dbReference>